<gene>
    <name evidence="2" type="ORF">AK812_SmicGene8252</name>
</gene>
<organism evidence="2 3">
    <name type="scientific">Symbiodinium microadriaticum</name>
    <name type="common">Dinoflagellate</name>
    <name type="synonym">Zooxanthella microadriatica</name>
    <dbReference type="NCBI Taxonomy" id="2951"/>
    <lineage>
        <taxon>Eukaryota</taxon>
        <taxon>Sar</taxon>
        <taxon>Alveolata</taxon>
        <taxon>Dinophyceae</taxon>
        <taxon>Suessiales</taxon>
        <taxon>Symbiodiniaceae</taxon>
        <taxon>Symbiodinium</taxon>
    </lineage>
</organism>
<accession>A0A1Q9ELE9</accession>
<dbReference type="Proteomes" id="UP000186817">
    <property type="component" value="Unassembled WGS sequence"/>
</dbReference>
<keyword evidence="3" id="KW-1185">Reference proteome</keyword>
<feature type="region of interest" description="Disordered" evidence="1">
    <location>
        <begin position="168"/>
        <end position="225"/>
    </location>
</feature>
<comment type="caution">
    <text evidence="2">The sequence shown here is derived from an EMBL/GenBank/DDBJ whole genome shotgun (WGS) entry which is preliminary data.</text>
</comment>
<evidence type="ECO:0000256" key="1">
    <source>
        <dbReference type="SAM" id="MobiDB-lite"/>
    </source>
</evidence>
<proteinExistence type="predicted"/>
<dbReference type="AlphaFoldDB" id="A0A1Q9ELE9"/>
<sequence>MALSGRPGSLAGEALGPGGLLDDARLARSVGREVAEIKAMENPSQFAFSPAGTTLAPVGIGCPQTPVMAFVDRASFPGFLHEDEFLCGPKPPQAPAVGAHPGGAVPLTPRHVEWLEGDEVATSSRLGSPQKGLEADTMLPIAARFREEDWEAELLAWKRKYGCPDVAASEGAGAAAEDPEIRPPPPAPAAEDPTVAEARCDPAPPPPISPHSEQLAEPVTALAPG</sequence>
<evidence type="ECO:0000313" key="3">
    <source>
        <dbReference type="Proteomes" id="UP000186817"/>
    </source>
</evidence>
<dbReference type="OrthoDB" id="10336309at2759"/>
<protein>
    <submittedName>
        <fullName evidence="2">Uncharacterized protein</fullName>
    </submittedName>
</protein>
<evidence type="ECO:0000313" key="2">
    <source>
        <dbReference type="EMBL" id="OLQ08269.1"/>
    </source>
</evidence>
<name>A0A1Q9ELE9_SYMMI</name>
<dbReference type="EMBL" id="LSRX01000121">
    <property type="protein sequence ID" value="OLQ08269.1"/>
    <property type="molecule type" value="Genomic_DNA"/>
</dbReference>
<reference evidence="2 3" key="1">
    <citation type="submission" date="2016-02" db="EMBL/GenBank/DDBJ databases">
        <title>Genome analysis of coral dinoflagellate symbionts highlights evolutionary adaptations to a symbiotic lifestyle.</title>
        <authorList>
            <person name="Aranda M."/>
            <person name="Li Y."/>
            <person name="Liew Y.J."/>
            <person name="Baumgarten S."/>
            <person name="Simakov O."/>
            <person name="Wilson M."/>
            <person name="Piel J."/>
            <person name="Ashoor H."/>
            <person name="Bougouffa S."/>
            <person name="Bajic V.B."/>
            <person name="Ryu T."/>
            <person name="Ravasi T."/>
            <person name="Bayer T."/>
            <person name="Micklem G."/>
            <person name="Kim H."/>
            <person name="Bhak J."/>
            <person name="Lajeunesse T.C."/>
            <person name="Voolstra C.R."/>
        </authorList>
    </citation>
    <scope>NUCLEOTIDE SEQUENCE [LARGE SCALE GENOMIC DNA]</scope>
    <source>
        <strain evidence="2 3">CCMP2467</strain>
    </source>
</reference>